<organism evidence="3 4">
    <name type="scientific">Calycomorphotria hydatis</name>
    <dbReference type="NCBI Taxonomy" id="2528027"/>
    <lineage>
        <taxon>Bacteria</taxon>
        <taxon>Pseudomonadati</taxon>
        <taxon>Planctomycetota</taxon>
        <taxon>Planctomycetia</taxon>
        <taxon>Planctomycetales</taxon>
        <taxon>Planctomycetaceae</taxon>
        <taxon>Calycomorphotria</taxon>
    </lineage>
</organism>
<gene>
    <name evidence="3" type="ORF">V22_12860</name>
</gene>
<dbReference type="KEGG" id="chya:V22_12860"/>
<dbReference type="EMBL" id="CP036316">
    <property type="protein sequence ID" value="QDT64056.1"/>
    <property type="molecule type" value="Genomic_DNA"/>
</dbReference>
<name>A0A517T6Q6_9PLAN</name>
<dbReference type="PROSITE" id="PS50234">
    <property type="entry name" value="VWFA"/>
    <property type="match status" value="1"/>
</dbReference>
<dbReference type="RefSeq" id="WP_145260906.1">
    <property type="nucleotide sequence ID" value="NZ_CP036316.1"/>
</dbReference>
<sequence>MASPKPQPVTLGINVRRRGSSLLRASYPHPGGLVPSWFFSLCFHAALLLVVATNLKSCGGSAAVDADGDYRSVGLVARPSDSIVPSESETTEDQVNETAIEETFIPTAKPVENNAPPIKPTLPKIERPKVIGPGPTRPKFSPSQNQTDQKQIKPRSGSPPATAGLAAGQSEFFGIRDTGQRFVYVIDCSGSMAEHNKLAMAKAELLASLQGLASNQQFQIIFYNQSPQSLKIPARSSNGMFHASDINRTLAGQIMGTIHPSGGTDHLPALEKALALNPDVVFLLTDADEPKLSARDLDSVRRWNRRKTRIHTVEFGIGPQIGIESYLQVLSRRNDGSHQYRDTTQFSKR</sequence>
<keyword evidence="4" id="KW-1185">Reference proteome</keyword>
<dbReference type="InterPro" id="IPR002035">
    <property type="entry name" value="VWF_A"/>
</dbReference>
<reference evidence="3 4" key="1">
    <citation type="submission" date="2019-02" db="EMBL/GenBank/DDBJ databases">
        <title>Deep-cultivation of Planctomycetes and their phenomic and genomic characterization uncovers novel biology.</title>
        <authorList>
            <person name="Wiegand S."/>
            <person name="Jogler M."/>
            <person name="Boedeker C."/>
            <person name="Pinto D."/>
            <person name="Vollmers J."/>
            <person name="Rivas-Marin E."/>
            <person name="Kohn T."/>
            <person name="Peeters S.H."/>
            <person name="Heuer A."/>
            <person name="Rast P."/>
            <person name="Oberbeckmann S."/>
            <person name="Bunk B."/>
            <person name="Jeske O."/>
            <person name="Meyerdierks A."/>
            <person name="Storesund J.E."/>
            <person name="Kallscheuer N."/>
            <person name="Luecker S."/>
            <person name="Lage O.M."/>
            <person name="Pohl T."/>
            <person name="Merkel B.J."/>
            <person name="Hornburger P."/>
            <person name="Mueller R.-W."/>
            <person name="Bruemmer F."/>
            <person name="Labrenz M."/>
            <person name="Spormann A.M."/>
            <person name="Op den Camp H."/>
            <person name="Overmann J."/>
            <person name="Amann R."/>
            <person name="Jetten M.S.M."/>
            <person name="Mascher T."/>
            <person name="Medema M.H."/>
            <person name="Devos D.P."/>
            <person name="Kaster A.-K."/>
            <person name="Ovreas L."/>
            <person name="Rohde M."/>
            <person name="Galperin M.Y."/>
            <person name="Jogler C."/>
        </authorList>
    </citation>
    <scope>NUCLEOTIDE SEQUENCE [LARGE SCALE GENOMIC DNA]</scope>
    <source>
        <strain evidence="3 4">V22</strain>
    </source>
</reference>
<evidence type="ECO:0000313" key="3">
    <source>
        <dbReference type="EMBL" id="QDT64056.1"/>
    </source>
</evidence>
<dbReference type="Proteomes" id="UP000319976">
    <property type="component" value="Chromosome"/>
</dbReference>
<evidence type="ECO:0000313" key="4">
    <source>
        <dbReference type="Proteomes" id="UP000319976"/>
    </source>
</evidence>
<proteinExistence type="predicted"/>
<feature type="region of interest" description="Disordered" evidence="1">
    <location>
        <begin position="109"/>
        <end position="165"/>
    </location>
</feature>
<evidence type="ECO:0000256" key="1">
    <source>
        <dbReference type="SAM" id="MobiDB-lite"/>
    </source>
</evidence>
<feature type="domain" description="VWFA" evidence="2">
    <location>
        <begin position="181"/>
        <end position="340"/>
    </location>
</feature>
<dbReference type="SUPFAM" id="SSF53300">
    <property type="entry name" value="vWA-like"/>
    <property type="match status" value="1"/>
</dbReference>
<dbReference type="AlphaFoldDB" id="A0A517T6Q6"/>
<protein>
    <recommendedName>
        <fullName evidence="2">VWFA domain-containing protein</fullName>
    </recommendedName>
</protein>
<dbReference type="Pfam" id="PF13519">
    <property type="entry name" value="VWA_2"/>
    <property type="match status" value="1"/>
</dbReference>
<dbReference type="InterPro" id="IPR036465">
    <property type="entry name" value="vWFA_dom_sf"/>
</dbReference>
<accession>A0A517T6Q6</accession>
<evidence type="ECO:0000259" key="2">
    <source>
        <dbReference type="PROSITE" id="PS50234"/>
    </source>
</evidence>
<dbReference type="OrthoDB" id="272806at2"/>
<dbReference type="Gene3D" id="3.40.50.410">
    <property type="entry name" value="von Willebrand factor, type A domain"/>
    <property type="match status" value="1"/>
</dbReference>